<gene>
    <name evidence="1" type="primary">85</name>
    <name evidence="1" type="ORF">LAROYE_85</name>
</gene>
<evidence type="ECO:0000313" key="1">
    <source>
        <dbReference type="EMBL" id="ALY09610.1"/>
    </source>
</evidence>
<name>A0A0U4IM30_9CAUD</name>
<sequence>MASRLGYRAYLATPPDLRREYAVVFMKAKHDASEKEARKAWRMVADKHPMNWGELEAMSVHALKVVKGTAER</sequence>
<dbReference type="KEGG" id="vg:40078941"/>
<proteinExistence type="predicted"/>
<organism evidence="1 2">
    <name type="scientific">Arthrobacter phage Laroye</name>
    <dbReference type="NCBI Taxonomy" id="1772305"/>
    <lineage>
        <taxon>Viruses</taxon>
        <taxon>Duplodnaviria</taxon>
        <taxon>Heunggongvirae</taxon>
        <taxon>Uroviricota</taxon>
        <taxon>Caudoviricetes</taxon>
        <taxon>Laroyevirus</taxon>
        <taxon>Laroyevirus laroye</taxon>
    </lineage>
</organism>
<evidence type="ECO:0000313" key="2">
    <source>
        <dbReference type="Proteomes" id="UP000222336"/>
    </source>
</evidence>
<dbReference type="Proteomes" id="UP000222336">
    <property type="component" value="Segment"/>
</dbReference>
<dbReference type="EMBL" id="KU160654">
    <property type="protein sequence ID" value="ALY09610.1"/>
    <property type="molecule type" value="Genomic_DNA"/>
</dbReference>
<keyword evidence="2" id="KW-1185">Reference proteome</keyword>
<dbReference type="RefSeq" id="YP_009603075.1">
    <property type="nucleotide sequence ID" value="NC_041947.1"/>
</dbReference>
<dbReference type="GeneID" id="40078941"/>
<protein>
    <submittedName>
        <fullName evidence="1">Uncharacterized protein</fullName>
    </submittedName>
</protein>
<reference evidence="2" key="1">
    <citation type="submission" date="2015-11" db="EMBL/GenBank/DDBJ databases">
        <authorList>
            <person name="Dogans D."/>
            <person name="Schneider V.M."/>
            <person name="Bradley K.W."/>
            <person name="Asai D.J."/>
            <person name="Bowman C.A."/>
            <person name="Russell D.A."/>
            <person name="Pope W.H."/>
            <person name="Jacobs-Sera D."/>
            <person name="Hendrix R.W."/>
            <person name="Hatfull G.F."/>
        </authorList>
    </citation>
    <scope>NUCLEOTIDE SEQUENCE [LARGE SCALE GENOMIC DNA]</scope>
</reference>
<accession>A0A0U4IM30</accession>